<organism evidence="2 3">
    <name type="scientific">Panicum virgatum</name>
    <name type="common">Blackwell switchgrass</name>
    <dbReference type="NCBI Taxonomy" id="38727"/>
    <lineage>
        <taxon>Eukaryota</taxon>
        <taxon>Viridiplantae</taxon>
        <taxon>Streptophyta</taxon>
        <taxon>Embryophyta</taxon>
        <taxon>Tracheophyta</taxon>
        <taxon>Spermatophyta</taxon>
        <taxon>Magnoliopsida</taxon>
        <taxon>Liliopsida</taxon>
        <taxon>Poales</taxon>
        <taxon>Poaceae</taxon>
        <taxon>PACMAD clade</taxon>
        <taxon>Panicoideae</taxon>
        <taxon>Panicodae</taxon>
        <taxon>Paniceae</taxon>
        <taxon>Panicinae</taxon>
        <taxon>Panicum</taxon>
        <taxon>Panicum sect. Hiantes</taxon>
    </lineage>
</organism>
<name>A0A8T0NNB8_PANVG</name>
<dbReference type="EMBL" id="CM029053">
    <property type="protein sequence ID" value="KAG2551441.1"/>
    <property type="molecule type" value="Genomic_DNA"/>
</dbReference>
<dbReference type="AlphaFoldDB" id="A0A8T0NNB8"/>
<protein>
    <submittedName>
        <fullName evidence="2">Uncharacterized protein</fullName>
    </submittedName>
</protein>
<feature type="region of interest" description="Disordered" evidence="1">
    <location>
        <begin position="1"/>
        <end position="57"/>
    </location>
</feature>
<sequence length="102" mass="11483">MALNRMPSRGATSTPAAKRSAGTHFQRWRQRLESADVRTRSPQSLPAGRKRRTWRSRSSFRPLIKSGARDDDETACFAMGALVESIGAGRFWDSLSHLRVPR</sequence>
<dbReference type="Proteomes" id="UP000823388">
    <property type="component" value="Chromosome 9K"/>
</dbReference>
<evidence type="ECO:0000313" key="3">
    <source>
        <dbReference type="Proteomes" id="UP000823388"/>
    </source>
</evidence>
<reference evidence="2" key="1">
    <citation type="submission" date="2020-05" db="EMBL/GenBank/DDBJ databases">
        <title>WGS assembly of Panicum virgatum.</title>
        <authorList>
            <person name="Lovell J.T."/>
            <person name="Jenkins J."/>
            <person name="Shu S."/>
            <person name="Juenger T.E."/>
            <person name="Schmutz J."/>
        </authorList>
    </citation>
    <scope>NUCLEOTIDE SEQUENCE</scope>
    <source>
        <strain evidence="2">AP13</strain>
    </source>
</reference>
<gene>
    <name evidence="2" type="ORF">PVAP13_9KG397050</name>
</gene>
<comment type="caution">
    <text evidence="2">The sequence shown here is derived from an EMBL/GenBank/DDBJ whole genome shotgun (WGS) entry which is preliminary data.</text>
</comment>
<feature type="compositionally biased region" description="Basic and acidic residues" evidence="1">
    <location>
        <begin position="30"/>
        <end position="39"/>
    </location>
</feature>
<evidence type="ECO:0000313" key="2">
    <source>
        <dbReference type="EMBL" id="KAG2551441.1"/>
    </source>
</evidence>
<evidence type="ECO:0000256" key="1">
    <source>
        <dbReference type="SAM" id="MobiDB-lite"/>
    </source>
</evidence>
<accession>A0A8T0NNB8</accession>
<proteinExistence type="predicted"/>
<keyword evidence="3" id="KW-1185">Reference proteome</keyword>